<dbReference type="PANTHER" id="PTHR33164">
    <property type="entry name" value="TRANSCRIPTIONAL REGULATOR, MARR FAMILY"/>
    <property type="match status" value="1"/>
</dbReference>
<dbReference type="InterPro" id="IPR036390">
    <property type="entry name" value="WH_DNA-bd_sf"/>
</dbReference>
<gene>
    <name evidence="2" type="ORF">F1D05_16680</name>
</gene>
<feature type="domain" description="HTH marR-type" evidence="1">
    <location>
        <begin position="27"/>
        <end position="162"/>
    </location>
</feature>
<reference evidence="3" key="1">
    <citation type="submission" date="2019-09" db="EMBL/GenBank/DDBJ databases">
        <title>Antimicrobial potential of Antarctic Bacteria.</title>
        <authorList>
            <person name="Benaud N."/>
            <person name="Edwards R.J."/>
            <person name="Ferrari B.C."/>
        </authorList>
    </citation>
    <scope>NUCLEOTIDE SEQUENCE [LARGE SCALE GENOMIC DNA]</scope>
    <source>
        <strain evidence="3">SPB151</strain>
    </source>
</reference>
<dbReference type="KEGG" id="kqi:F1D05_16680"/>
<evidence type="ECO:0000259" key="1">
    <source>
        <dbReference type="PROSITE" id="PS50995"/>
    </source>
</evidence>
<evidence type="ECO:0000313" key="2">
    <source>
        <dbReference type="EMBL" id="QNE19250.1"/>
    </source>
</evidence>
<protein>
    <submittedName>
        <fullName evidence="2">MarR family transcriptional regulator</fullName>
    </submittedName>
</protein>
<dbReference type="PROSITE" id="PS50995">
    <property type="entry name" value="HTH_MARR_2"/>
    <property type="match status" value="1"/>
</dbReference>
<dbReference type="AlphaFoldDB" id="A0A7G6WZ35"/>
<dbReference type="InterPro" id="IPR036388">
    <property type="entry name" value="WH-like_DNA-bd_sf"/>
</dbReference>
<dbReference type="Pfam" id="PF12802">
    <property type="entry name" value="MarR_2"/>
    <property type="match status" value="1"/>
</dbReference>
<accession>A0A7G6WZ35</accession>
<dbReference type="SMART" id="SM00347">
    <property type="entry name" value="HTH_MARR"/>
    <property type="match status" value="1"/>
</dbReference>
<dbReference type="GO" id="GO:0003700">
    <property type="term" value="F:DNA-binding transcription factor activity"/>
    <property type="evidence" value="ECO:0007669"/>
    <property type="project" value="InterPro"/>
</dbReference>
<dbReference type="InterPro" id="IPR000835">
    <property type="entry name" value="HTH_MarR-typ"/>
</dbReference>
<dbReference type="PANTHER" id="PTHR33164:SF104">
    <property type="entry name" value="TRANSCRIPTIONAL REGULATORY PROTEIN"/>
    <property type="match status" value="1"/>
</dbReference>
<dbReference type="SUPFAM" id="SSF46785">
    <property type="entry name" value="Winged helix' DNA-binding domain"/>
    <property type="match status" value="1"/>
</dbReference>
<name>A0A7G6WZ35_9ACTN</name>
<dbReference type="Proteomes" id="UP000515563">
    <property type="component" value="Chromosome"/>
</dbReference>
<evidence type="ECO:0000313" key="3">
    <source>
        <dbReference type="Proteomes" id="UP000515563"/>
    </source>
</evidence>
<sequence length="174" mass="18852">MTEQTGDRVDQLISTWERELPAVLYPTTELTKRVMLLADGLGVLTRQVLRELGLTTAEFDVLVSLRRSGAPYRMKPSDLSRGLLLSSGGTSNVTNQLVSRGLVVREPDPEDGRGTQIRLTEQGVEAAERAVQASAVAHDEMWAGIPSEQLDAAAAALRAIFAADRPADRATARQ</sequence>
<reference evidence="2 3" key="2">
    <citation type="journal article" date="2020" name="Microbiol. Resour. Announc.">
        <title>Antarctic desert soil bacteria exhibit high novel natural product potential, evaluated through long-read genome sequencing and comparative genomics.</title>
        <authorList>
            <person name="Benaud N."/>
            <person name="Edwards R.J."/>
            <person name="Amos T.G."/>
            <person name="D'Agostino P.M."/>
            <person name="Gutierrez-Chavez C."/>
            <person name="Montgomery K."/>
            <person name="Nicetic I."/>
            <person name="Ferrari B.C."/>
        </authorList>
    </citation>
    <scope>NUCLEOTIDE SEQUENCE [LARGE SCALE GENOMIC DNA]</scope>
    <source>
        <strain evidence="2 3">SPB151</strain>
    </source>
</reference>
<dbReference type="EMBL" id="CP043661">
    <property type="protein sequence ID" value="QNE19250.1"/>
    <property type="molecule type" value="Genomic_DNA"/>
</dbReference>
<dbReference type="GO" id="GO:0006950">
    <property type="term" value="P:response to stress"/>
    <property type="evidence" value="ECO:0007669"/>
    <property type="project" value="TreeGrafter"/>
</dbReference>
<dbReference type="InterPro" id="IPR039422">
    <property type="entry name" value="MarR/SlyA-like"/>
</dbReference>
<keyword evidence="3" id="KW-1185">Reference proteome</keyword>
<proteinExistence type="predicted"/>
<dbReference type="RefSeq" id="WP_185448527.1">
    <property type="nucleotide sequence ID" value="NZ_CP043661.1"/>
</dbReference>
<organism evidence="2 3">
    <name type="scientific">Kribbella qitaiheensis</name>
    <dbReference type="NCBI Taxonomy" id="1544730"/>
    <lineage>
        <taxon>Bacteria</taxon>
        <taxon>Bacillati</taxon>
        <taxon>Actinomycetota</taxon>
        <taxon>Actinomycetes</taxon>
        <taxon>Propionibacteriales</taxon>
        <taxon>Kribbellaceae</taxon>
        <taxon>Kribbella</taxon>
    </lineage>
</organism>
<dbReference type="Gene3D" id="1.10.10.10">
    <property type="entry name" value="Winged helix-like DNA-binding domain superfamily/Winged helix DNA-binding domain"/>
    <property type="match status" value="1"/>
</dbReference>
<dbReference type="PRINTS" id="PR00598">
    <property type="entry name" value="HTHMARR"/>
</dbReference>